<evidence type="ECO:0000256" key="1">
    <source>
        <dbReference type="ARBA" id="ARBA00023015"/>
    </source>
</evidence>
<feature type="domain" description="NAC" evidence="6">
    <location>
        <begin position="11"/>
        <end position="174"/>
    </location>
</feature>
<dbReference type="PANTHER" id="PTHR31719:SF243">
    <property type="entry name" value="NAC DOMAIN-CONTAINING PROTEIN"/>
    <property type="match status" value="1"/>
</dbReference>
<keyword evidence="4" id="KW-0539">Nucleus</keyword>
<keyword evidence="8" id="KW-1185">Reference proteome</keyword>
<gene>
    <name evidence="7" type="ORF">NCGR_LOCUS17982</name>
</gene>
<evidence type="ECO:0000256" key="5">
    <source>
        <dbReference type="SAM" id="MobiDB-lite"/>
    </source>
</evidence>
<dbReference type="EMBL" id="CAJGYO010000004">
    <property type="protein sequence ID" value="CAD6226110.1"/>
    <property type="molecule type" value="Genomic_DNA"/>
</dbReference>
<reference evidence="7" key="1">
    <citation type="submission" date="2020-10" db="EMBL/GenBank/DDBJ databases">
        <authorList>
            <person name="Han B."/>
            <person name="Lu T."/>
            <person name="Zhao Q."/>
            <person name="Huang X."/>
            <person name="Zhao Y."/>
        </authorList>
    </citation>
    <scope>NUCLEOTIDE SEQUENCE</scope>
</reference>
<dbReference type="PANTHER" id="PTHR31719">
    <property type="entry name" value="NAC TRANSCRIPTION FACTOR 56"/>
    <property type="match status" value="1"/>
</dbReference>
<feature type="region of interest" description="Disordered" evidence="5">
    <location>
        <begin position="207"/>
        <end position="232"/>
    </location>
</feature>
<comment type="caution">
    <text evidence="7">The sequence shown here is derived from an EMBL/GenBank/DDBJ whole genome shotgun (WGS) entry which is preliminary data.</text>
</comment>
<keyword evidence="1" id="KW-0805">Transcription regulation</keyword>
<accession>A0A811NMB7</accession>
<evidence type="ECO:0000313" key="8">
    <source>
        <dbReference type="Proteomes" id="UP000604825"/>
    </source>
</evidence>
<sequence length="360" mass="38653">MYGARPTSPSPAAALYAQLSDVTLVNDFLRPWVTSGDAKAGIAGAYVHTADIYSADPDELARRFQPAVSLDGERVWYFLSPLRTKSPRDRRKVRAVADGTGCWHSEAAPKNVINHLDGEHHVGYRQSFSFMRRGNAGADVRDGWIMAEFHLHNHDENGRSRKVEGLVLCKMYRSPRNRGPAVVPNGDDDVATVVSLSAETTFSCGKSKAVDDEDSNTMTPRWQRHSKNSDGVATATAMTAPLLTKKAAGNDEVSGMITAVAPSPKNKAVVADDEDLLASPRAHKKMRMAVADAESSGVALALKATAAGAPAAAAQLHCPQCGFHLATPQALVTLTKSKSVVPRAGDSELTREEEHRAVGY</sequence>
<dbReference type="Proteomes" id="UP000604825">
    <property type="component" value="Unassembled WGS sequence"/>
</dbReference>
<dbReference type="InterPro" id="IPR003441">
    <property type="entry name" value="NAC-dom"/>
</dbReference>
<keyword evidence="3" id="KW-0804">Transcription</keyword>
<evidence type="ECO:0000313" key="7">
    <source>
        <dbReference type="EMBL" id="CAD6226110.1"/>
    </source>
</evidence>
<feature type="compositionally biased region" description="Basic and acidic residues" evidence="5">
    <location>
        <begin position="345"/>
        <end position="360"/>
    </location>
</feature>
<proteinExistence type="predicted"/>
<dbReference type="GO" id="GO:0006355">
    <property type="term" value="P:regulation of DNA-templated transcription"/>
    <property type="evidence" value="ECO:0007669"/>
    <property type="project" value="InterPro"/>
</dbReference>
<keyword evidence="2" id="KW-0238">DNA-binding</keyword>
<dbReference type="GO" id="GO:0003677">
    <property type="term" value="F:DNA binding"/>
    <property type="evidence" value="ECO:0007669"/>
    <property type="project" value="UniProtKB-KW"/>
</dbReference>
<organism evidence="7 8">
    <name type="scientific">Miscanthus lutarioriparius</name>
    <dbReference type="NCBI Taxonomy" id="422564"/>
    <lineage>
        <taxon>Eukaryota</taxon>
        <taxon>Viridiplantae</taxon>
        <taxon>Streptophyta</taxon>
        <taxon>Embryophyta</taxon>
        <taxon>Tracheophyta</taxon>
        <taxon>Spermatophyta</taxon>
        <taxon>Magnoliopsida</taxon>
        <taxon>Liliopsida</taxon>
        <taxon>Poales</taxon>
        <taxon>Poaceae</taxon>
        <taxon>PACMAD clade</taxon>
        <taxon>Panicoideae</taxon>
        <taxon>Andropogonodae</taxon>
        <taxon>Andropogoneae</taxon>
        <taxon>Saccharinae</taxon>
        <taxon>Miscanthus</taxon>
    </lineage>
</organism>
<protein>
    <recommendedName>
        <fullName evidence="6">NAC domain-containing protein</fullName>
    </recommendedName>
</protein>
<evidence type="ECO:0000256" key="2">
    <source>
        <dbReference type="ARBA" id="ARBA00023125"/>
    </source>
</evidence>
<dbReference type="OrthoDB" id="679930at2759"/>
<evidence type="ECO:0000259" key="6">
    <source>
        <dbReference type="PROSITE" id="PS51005"/>
    </source>
</evidence>
<evidence type="ECO:0000256" key="4">
    <source>
        <dbReference type="ARBA" id="ARBA00023242"/>
    </source>
</evidence>
<feature type="region of interest" description="Disordered" evidence="5">
    <location>
        <begin position="341"/>
        <end position="360"/>
    </location>
</feature>
<dbReference type="PROSITE" id="PS51005">
    <property type="entry name" value="NAC"/>
    <property type="match status" value="1"/>
</dbReference>
<dbReference type="Gene3D" id="2.170.150.80">
    <property type="entry name" value="NAC domain"/>
    <property type="match status" value="1"/>
</dbReference>
<dbReference type="SUPFAM" id="SSF101941">
    <property type="entry name" value="NAC domain"/>
    <property type="match status" value="1"/>
</dbReference>
<name>A0A811NMB7_9POAL</name>
<dbReference type="Pfam" id="PF02365">
    <property type="entry name" value="NAM"/>
    <property type="match status" value="1"/>
</dbReference>
<evidence type="ECO:0000256" key="3">
    <source>
        <dbReference type="ARBA" id="ARBA00023163"/>
    </source>
</evidence>
<dbReference type="AlphaFoldDB" id="A0A811NMB7"/>
<dbReference type="InterPro" id="IPR036093">
    <property type="entry name" value="NAC_dom_sf"/>
</dbReference>